<evidence type="ECO:0000256" key="1">
    <source>
        <dbReference type="SAM" id="Phobius"/>
    </source>
</evidence>
<dbReference type="InterPro" id="IPR014194">
    <property type="entry name" value="Spore_III_AE"/>
</dbReference>
<comment type="caution">
    <text evidence="3">The sequence shown here is derived from an EMBL/GenBank/DDBJ whole genome shotgun (WGS) entry which is preliminary data.</text>
</comment>
<keyword evidence="4" id="KW-1185">Reference proteome</keyword>
<protein>
    <submittedName>
        <fullName evidence="3">Stage III sporulation protein AE</fullName>
    </submittedName>
</protein>
<dbReference type="Proteomes" id="UP001596147">
    <property type="component" value="Unassembled WGS sequence"/>
</dbReference>
<sequence length="397" mass="43034">MRQWLLILCICFLPLLFTNNAHATEPENKQVDDAANNNYMDRYLDELGVDELTKYWDKIVDDYGSYLPESKRGTLLEFIKGDKSFSFKDWVSGIMNFMIQEIVLNIKLLGSLMLLTILSVFLQSLHSAFEQGSVSKVAYSVIFMVLVIIALNSFRVAAEYAIGAIDMMSQFIFALIPLLLALIASSGGVASSAFFSPILVFLVNISGIVMKNIVLPLLFLSTFLSIANTLSSQFKVSQLADLLKKVSLGVLGIFITVLLGVISIQGATAAVADGVAIRTAKYVTGNFVPVVGKMFTDAADTVLTASVLLKNTLGIAGAVIILLIAIFPAVKILVISLIYKLTAALLQPVGDGPVISCLNAVSQCMMYIFAALAIVAFMFFISMTIIISSGNITLMIR</sequence>
<keyword evidence="1" id="KW-0472">Membrane</keyword>
<feature type="signal peptide" evidence="2">
    <location>
        <begin position="1"/>
        <end position="23"/>
    </location>
</feature>
<name>A0ABW0LBK8_9BACI</name>
<organism evidence="3 4">
    <name type="scientific">Lederbergia graminis</name>
    <dbReference type="NCBI Taxonomy" id="735518"/>
    <lineage>
        <taxon>Bacteria</taxon>
        <taxon>Bacillati</taxon>
        <taxon>Bacillota</taxon>
        <taxon>Bacilli</taxon>
        <taxon>Bacillales</taxon>
        <taxon>Bacillaceae</taxon>
        <taxon>Lederbergia</taxon>
    </lineage>
</organism>
<evidence type="ECO:0000313" key="3">
    <source>
        <dbReference type="EMBL" id="MFC5463169.1"/>
    </source>
</evidence>
<gene>
    <name evidence="3" type="primary">spoIIIAE</name>
    <name evidence="3" type="ORF">ACFPM4_00230</name>
</gene>
<feature type="chain" id="PRO_5046046101" evidence="2">
    <location>
        <begin position="24"/>
        <end position="397"/>
    </location>
</feature>
<keyword evidence="1" id="KW-1133">Transmembrane helix</keyword>
<proteinExistence type="predicted"/>
<keyword evidence="2" id="KW-0732">Signal</keyword>
<feature type="transmembrane region" description="Helical" evidence="1">
    <location>
        <begin position="250"/>
        <end position="272"/>
    </location>
</feature>
<feature type="transmembrane region" description="Helical" evidence="1">
    <location>
        <begin position="213"/>
        <end position="230"/>
    </location>
</feature>
<dbReference type="Pfam" id="PF09546">
    <property type="entry name" value="Spore_III_AE"/>
    <property type="match status" value="1"/>
</dbReference>
<dbReference type="NCBIfam" id="TIGR02829">
    <property type="entry name" value="spore_III_AE"/>
    <property type="match status" value="1"/>
</dbReference>
<accession>A0ABW0LBK8</accession>
<feature type="transmembrane region" description="Helical" evidence="1">
    <location>
        <begin position="170"/>
        <end position="201"/>
    </location>
</feature>
<feature type="transmembrane region" description="Helical" evidence="1">
    <location>
        <begin position="102"/>
        <end position="125"/>
    </location>
</feature>
<dbReference type="RefSeq" id="WP_382346378.1">
    <property type="nucleotide sequence ID" value="NZ_JBHSMC010000001.1"/>
</dbReference>
<evidence type="ECO:0000256" key="2">
    <source>
        <dbReference type="SAM" id="SignalP"/>
    </source>
</evidence>
<dbReference type="EMBL" id="JBHSMC010000001">
    <property type="protein sequence ID" value="MFC5463169.1"/>
    <property type="molecule type" value="Genomic_DNA"/>
</dbReference>
<evidence type="ECO:0000313" key="4">
    <source>
        <dbReference type="Proteomes" id="UP001596147"/>
    </source>
</evidence>
<feature type="transmembrane region" description="Helical" evidence="1">
    <location>
        <begin position="366"/>
        <end position="387"/>
    </location>
</feature>
<feature type="transmembrane region" description="Helical" evidence="1">
    <location>
        <begin position="137"/>
        <end position="158"/>
    </location>
</feature>
<reference evidence="4" key="1">
    <citation type="journal article" date="2019" name="Int. J. Syst. Evol. Microbiol.">
        <title>The Global Catalogue of Microorganisms (GCM) 10K type strain sequencing project: providing services to taxonomists for standard genome sequencing and annotation.</title>
        <authorList>
            <consortium name="The Broad Institute Genomics Platform"/>
            <consortium name="The Broad Institute Genome Sequencing Center for Infectious Disease"/>
            <person name="Wu L."/>
            <person name="Ma J."/>
        </authorList>
    </citation>
    <scope>NUCLEOTIDE SEQUENCE [LARGE SCALE GENOMIC DNA]</scope>
    <source>
        <strain evidence="4">CGMCC 1.12237</strain>
    </source>
</reference>
<feature type="transmembrane region" description="Helical" evidence="1">
    <location>
        <begin position="313"/>
        <end position="339"/>
    </location>
</feature>
<keyword evidence="1" id="KW-0812">Transmembrane</keyword>